<evidence type="ECO:0000256" key="1">
    <source>
        <dbReference type="ARBA" id="ARBA00022737"/>
    </source>
</evidence>
<dbReference type="PANTHER" id="PTHR44943:SF8">
    <property type="entry name" value="TPR REPEAT-CONTAINING PROTEIN MJ0263"/>
    <property type="match status" value="1"/>
</dbReference>
<dbReference type="InterPro" id="IPR051685">
    <property type="entry name" value="Ycf3/AcsC/BcsC/TPR_MFPF"/>
</dbReference>
<name>A0A0F9JCI3_9ZZZZ</name>
<keyword evidence="2" id="KW-0802">TPR repeat</keyword>
<sequence length="230" mass="26575">EEAIEKYKKATELNPEYADAYINWGISLAGLGKREEAIEKYKKATELNPEYALAYSNWGISLAGLGRHEEAIEKYQKAIELNPEYVEAYSNWGLSLYSLGKHEEAIEKYKKASKLAPDNPSIWGQIGWYYYANMKNYPKSIEVSQKALEIDEKAAWIRCNLAIALLHNNQYEEAKKEYKNTIQLIRAVEYSDMEYGKNRKRLLQEYGLEDLYDAKKVASGKLLDHINEII</sequence>
<dbReference type="InterPro" id="IPR019734">
    <property type="entry name" value="TPR_rpt"/>
</dbReference>
<accession>A0A0F9JCI3</accession>
<protein>
    <submittedName>
        <fullName evidence="3">Uncharacterized protein</fullName>
    </submittedName>
</protein>
<comment type="caution">
    <text evidence="3">The sequence shown here is derived from an EMBL/GenBank/DDBJ whole genome shotgun (WGS) entry which is preliminary data.</text>
</comment>
<keyword evidence="1" id="KW-0677">Repeat</keyword>
<gene>
    <name evidence="3" type="ORF">LCGC14_1470380</name>
</gene>
<evidence type="ECO:0000313" key="3">
    <source>
        <dbReference type="EMBL" id="KKM67514.1"/>
    </source>
</evidence>
<dbReference type="SMART" id="SM00028">
    <property type="entry name" value="TPR"/>
    <property type="match status" value="5"/>
</dbReference>
<dbReference type="PROSITE" id="PS50005">
    <property type="entry name" value="TPR"/>
    <property type="match status" value="3"/>
</dbReference>
<reference evidence="3" key="1">
    <citation type="journal article" date="2015" name="Nature">
        <title>Complex archaea that bridge the gap between prokaryotes and eukaryotes.</title>
        <authorList>
            <person name="Spang A."/>
            <person name="Saw J.H."/>
            <person name="Jorgensen S.L."/>
            <person name="Zaremba-Niedzwiedzka K."/>
            <person name="Martijn J."/>
            <person name="Lind A.E."/>
            <person name="van Eijk R."/>
            <person name="Schleper C."/>
            <person name="Guy L."/>
            <person name="Ettema T.J."/>
        </authorList>
    </citation>
    <scope>NUCLEOTIDE SEQUENCE</scope>
</reference>
<dbReference type="EMBL" id="LAZR01010334">
    <property type="protein sequence ID" value="KKM67514.1"/>
    <property type="molecule type" value="Genomic_DNA"/>
</dbReference>
<proteinExistence type="predicted"/>
<dbReference type="Pfam" id="PF13414">
    <property type="entry name" value="TPR_11"/>
    <property type="match status" value="2"/>
</dbReference>
<dbReference type="Gene3D" id="1.25.40.10">
    <property type="entry name" value="Tetratricopeptide repeat domain"/>
    <property type="match status" value="3"/>
</dbReference>
<dbReference type="PROSITE" id="PS50293">
    <property type="entry name" value="TPR_REGION"/>
    <property type="match status" value="3"/>
</dbReference>
<dbReference type="InterPro" id="IPR011990">
    <property type="entry name" value="TPR-like_helical_dom_sf"/>
</dbReference>
<dbReference type="Pfam" id="PF13431">
    <property type="entry name" value="TPR_17"/>
    <property type="match status" value="1"/>
</dbReference>
<dbReference type="SUPFAM" id="SSF48452">
    <property type="entry name" value="TPR-like"/>
    <property type="match status" value="1"/>
</dbReference>
<dbReference type="AlphaFoldDB" id="A0A0F9JCI3"/>
<feature type="non-terminal residue" evidence="3">
    <location>
        <position position="1"/>
    </location>
</feature>
<evidence type="ECO:0000256" key="2">
    <source>
        <dbReference type="ARBA" id="ARBA00022803"/>
    </source>
</evidence>
<dbReference type="PANTHER" id="PTHR44943">
    <property type="entry name" value="CELLULOSE SYNTHASE OPERON PROTEIN C"/>
    <property type="match status" value="1"/>
</dbReference>
<organism evidence="3">
    <name type="scientific">marine sediment metagenome</name>
    <dbReference type="NCBI Taxonomy" id="412755"/>
    <lineage>
        <taxon>unclassified sequences</taxon>
        <taxon>metagenomes</taxon>
        <taxon>ecological metagenomes</taxon>
    </lineage>
</organism>